<dbReference type="AlphaFoldDB" id="D2V5B2"/>
<feature type="compositionally biased region" description="Acidic residues" evidence="1">
    <location>
        <begin position="283"/>
        <end position="297"/>
    </location>
</feature>
<gene>
    <name evidence="4" type="ORF">NAEGRDRAFT_64078</name>
</gene>
<evidence type="ECO:0000256" key="1">
    <source>
        <dbReference type="SAM" id="MobiDB-lite"/>
    </source>
</evidence>
<protein>
    <submittedName>
        <fullName evidence="4">Predicted protein</fullName>
    </submittedName>
</protein>
<keyword evidence="2" id="KW-0472">Membrane</keyword>
<dbReference type="Pfam" id="PF00615">
    <property type="entry name" value="RGS"/>
    <property type="match status" value="1"/>
</dbReference>
<feature type="domain" description="RGS" evidence="3">
    <location>
        <begin position="499"/>
        <end position="605"/>
    </location>
</feature>
<proteinExistence type="predicted"/>
<feature type="transmembrane region" description="Helical" evidence="2">
    <location>
        <begin position="393"/>
        <end position="416"/>
    </location>
</feature>
<dbReference type="InterPro" id="IPR044926">
    <property type="entry name" value="RGS_subdomain_2"/>
</dbReference>
<reference evidence="4 5" key="1">
    <citation type="journal article" date="2010" name="Cell">
        <title>The genome of Naegleria gruberi illuminates early eukaryotic versatility.</title>
        <authorList>
            <person name="Fritz-Laylin L.K."/>
            <person name="Prochnik S.E."/>
            <person name="Ginger M.L."/>
            <person name="Dacks J.B."/>
            <person name="Carpenter M.L."/>
            <person name="Field M.C."/>
            <person name="Kuo A."/>
            <person name="Paredez A."/>
            <person name="Chapman J."/>
            <person name="Pham J."/>
            <person name="Shu S."/>
            <person name="Neupane R."/>
            <person name="Cipriano M."/>
            <person name="Mancuso J."/>
            <person name="Tu H."/>
            <person name="Salamov A."/>
            <person name="Lindquist E."/>
            <person name="Shapiro H."/>
            <person name="Lucas S."/>
            <person name="Grigoriev I.V."/>
            <person name="Cande W.Z."/>
            <person name="Fulton C."/>
            <person name="Rokhsar D.S."/>
            <person name="Dawson S.C."/>
        </authorList>
    </citation>
    <scope>NUCLEOTIDE SEQUENCE [LARGE SCALE GENOMIC DNA]</scope>
    <source>
        <strain evidence="4 5">NEG-M</strain>
    </source>
</reference>
<organism evidence="5">
    <name type="scientific">Naegleria gruberi</name>
    <name type="common">Amoeba</name>
    <dbReference type="NCBI Taxonomy" id="5762"/>
    <lineage>
        <taxon>Eukaryota</taxon>
        <taxon>Discoba</taxon>
        <taxon>Heterolobosea</taxon>
        <taxon>Tetramitia</taxon>
        <taxon>Eutetramitia</taxon>
        <taxon>Vahlkampfiidae</taxon>
        <taxon>Naegleria</taxon>
    </lineage>
</organism>
<dbReference type="EMBL" id="GG738852">
    <property type="protein sequence ID" value="EFC48244.1"/>
    <property type="molecule type" value="Genomic_DNA"/>
</dbReference>
<keyword evidence="5" id="KW-1185">Reference proteome</keyword>
<keyword evidence="2" id="KW-0812">Transmembrane</keyword>
<feature type="compositionally biased region" description="Polar residues" evidence="1">
    <location>
        <begin position="272"/>
        <end position="282"/>
    </location>
</feature>
<dbReference type="Gene3D" id="1.10.167.10">
    <property type="entry name" value="Regulator of G-protein Signalling 4, domain 2"/>
    <property type="match status" value="1"/>
</dbReference>
<evidence type="ECO:0000256" key="2">
    <source>
        <dbReference type="SAM" id="Phobius"/>
    </source>
</evidence>
<dbReference type="SMART" id="SM00315">
    <property type="entry name" value="RGS"/>
    <property type="match status" value="1"/>
</dbReference>
<dbReference type="PROSITE" id="PS50132">
    <property type="entry name" value="RGS"/>
    <property type="match status" value="1"/>
</dbReference>
<dbReference type="SUPFAM" id="SSF48097">
    <property type="entry name" value="Regulator of G-protein signaling, RGS"/>
    <property type="match status" value="1"/>
</dbReference>
<accession>D2V5B2</accession>
<keyword evidence="2" id="KW-1133">Transmembrane helix</keyword>
<dbReference type="PANTHER" id="PTHR10845:SF192">
    <property type="entry name" value="DOUBLE HIT, ISOFORM B"/>
    <property type="match status" value="1"/>
</dbReference>
<feature type="transmembrane region" description="Helical" evidence="2">
    <location>
        <begin position="91"/>
        <end position="117"/>
    </location>
</feature>
<feature type="transmembrane region" description="Helical" evidence="2">
    <location>
        <begin position="428"/>
        <end position="451"/>
    </location>
</feature>
<feature type="transmembrane region" description="Helical" evidence="2">
    <location>
        <begin position="160"/>
        <end position="179"/>
    </location>
</feature>
<feature type="transmembrane region" description="Helical" evidence="2">
    <location>
        <begin position="327"/>
        <end position="352"/>
    </location>
</feature>
<dbReference type="KEGG" id="ngr:NAEGRDRAFT_64078"/>
<evidence type="ECO:0000259" key="3">
    <source>
        <dbReference type="PROSITE" id="PS50132"/>
    </source>
</evidence>
<evidence type="ECO:0000313" key="5">
    <source>
        <dbReference type="Proteomes" id="UP000006671"/>
    </source>
</evidence>
<dbReference type="InterPro" id="IPR016137">
    <property type="entry name" value="RGS"/>
</dbReference>
<name>D2V5B2_NAEGR</name>
<dbReference type="Proteomes" id="UP000006671">
    <property type="component" value="Unassembled WGS sequence"/>
</dbReference>
<dbReference type="InParanoid" id="D2V5B2"/>
<feature type="transmembrane region" description="Helical" evidence="2">
    <location>
        <begin position="129"/>
        <end position="148"/>
    </location>
</feature>
<feature type="transmembrane region" description="Helical" evidence="2">
    <location>
        <begin position="457"/>
        <end position="481"/>
    </location>
</feature>
<dbReference type="OrthoDB" id="196547at2759"/>
<dbReference type="PANTHER" id="PTHR10845">
    <property type="entry name" value="REGULATOR OF G PROTEIN SIGNALING"/>
    <property type="match status" value="1"/>
</dbReference>
<dbReference type="VEuPathDB" id="AmoebaDB:NAEGRDRAFT_64078"/>
<dbReference type="InterPro" id="IPR036305">
    <property type="entry name" value="RGS_sf"/>
</dbReference>
<dbReference type="GeneID" id="8861482"/>
<dbReference type="RefSeq" id="XP_002680988.1">
    <property type="nucleotide sequence ID" value="XM_002680942.1"/>
</dbReference>
<feature type="region of interest" description="Disordered" evidence="1">
    <location>
        <begin position="271"/>
        <end position="299"/>
    </location>
</feature>
<sequence length="666" mass="75514">MSLQQFQVANSQQLSPFFEQYAITPSNNIAALLINSYFQHSLMEPFSMLSDNSTLNFTTNNTKVCDSSLIGTPWIREMNVTSQYGLCNDTYFAFATCLAFMIVYIITVLLTGVGVFWKRKSSHVEARSPIYLAFTLCAAFFFIVGMTLRIVISRRLFPCGLLTICFFTFPAAVTLPTIFRLMRAYFMYKINLQKTKLFESPTNLQNTSTTNTGGDNTSGNIELKQAIDNFTIETQSGTQQQQFFGQEDGIVKRQERLSRVIAKNHEYEPQLDSINGTTSNTVTDDDDESNFDTDNDSQADVSTWNMSEYKDLADVQKELRKLKIFNFLISVKFITVIYILSFLFGVIIWLIVGVAEEAIYNTSTDPNKKRIFLNEGGILLFSHGCGMNTTTTIMISVESILFILLELVFLIFAFTADRDSWGIKRETMILIVIQLTSAILFVVAANIDFIASVTDAYFPYGFILWGYMFIEVIVCVTIPVIRSIIFDKKLAKNTESESGLEKVLKNRKMFKIVLEFARRSYCTESVLCWRDIQRFKKAKRSQRKKAVNHIVNAYMTVGAPLELNMPKITFKSAEILEQVKQIESTNGKIPTDIFKAVQDHCLNDMADLFDRLKNSNNVISDFVKNYKKASTYTESKLDTSATSSNLVNSTSTLTLMNPTVTFSDQV</sequence>
<evidence type="ECO:0000313" key="4">
    <source>
        <dbReference type="EMBL" id="EFC48244.1"/>
    </source>
</evidence>